<evidence type="ECO:0000313" key="3">
    <source>
        <dbReference type="Proteomes" id="UP001642360"/>
    </source>
</evidence>
<protein>
    <recommendedName>
        <fullName evidence="4">Transmembrane protein</fullName>
    </recommendedName>
</protein>
<keyword evidence="1" id="KW-0812">Transmembrane</keyword>
<accession>A0ABC8T7K3</accession>
<proteinExistence type="predicted"/>
<dbReference type="EMBL" id="CAUOFW020004036">
    <property type="protein sequence ID" value="CAK9163464.1"/>
    <property type="molecule type" value="Genomic_DNA"/>
</dbReference>
<evidence type="ECO:0000256" key="1">
    <source>
        <dbReference type="SAM" id="Phobius"/>
    </source>
</evidence>
<gene>
    <name evidence="2" type="ORF">ILEXP_LOCUS32510</name>
</gene>
<dbReference type="AlphaFoldDB" id="A0ABC8T7K3"/>
<name>A0ABC8T7K3_9AQUA</name>
<comment type="caution">
    <text evidence="2">The sequence shown here is derived from an EMBL/GenBank/DDBJ whole genome shotgun (WGS) entry which is preliminary data.</text>
</comment>
<feature type="transmembrane region" description="Helical" evidence="1">
    <location>
        <begin position="146"/>
        <end position="164"/>
    </location>
</feature>
<keyword evidence="3" id="KW-1185">Reference proteome</keyword>
<keyword evidence="1" id="KW-0472">Membrane</keyword>
<sequence length="171" mass="20275">MQGIVQWKTLLRTFLISSSHLHRLRLVNFVQRSYICIHSNLYFQRIQQSNESRRAKLEELKFFKLFEDSGGSASRCRLRFHNFDLLTLIGHHCHKFQKLTVRLPYIVKRYLGIVFLKVSHDMSDGLIDCYGKGNCYSVPTTYFMKWYYVGTLFGLLTGVVNFWCKKLMEDE</sequence>
<dbReference type="Proteomes" id="UP001642360">
    <property type="component" value="Unassembled WGS sequence"/>
</dbReference>
<evidence type="ECO:0008006" key="4">
    <source>
        <dbReference type="Google" id="ProtNLM"/>
    </source>
</evidence>
<evidence type="ECO:0000313" key="2">
    <source>
        <dbReference type="EMBL" id="CAK9163464.1"/>
    </source>
</evidence>
<organism evidence="2 3">
    <name type="scientific">Ilex paraguariensis</name>
    <name type="common">yerba mate</name>
    <dbReference type="NCBI Taxonomy" id="185542"/>
    <lineage>
        <taxon>Eukaryota</taxon>
        <taxon>Viridiplantae</taxon>
        <taxon>Streptophyta</taxon>
        <taxon>Embryophyta</taxon>
        <taxon>Tracheophyta</taxon>
        <taxon>Spermatophyta</taxon>
        <taxon>Magnoliopsida</taxon>
        <taxon>eudicotyledons</taxon>
        <taxon>Gunneridae</taxon>
        <taxon>Pentapetalae</taxon>
        <taxon>asterids</taxon>
        <taxon>campanulids</taxon>
        <taxon>Aquifoliales</taxon>
        <taxon>Aquifoliaceae</taxon>
        <taxon>Ilex</taxon>
    </lineage>
</organism>
<keyword evidence="1" id="KW-1133">Transmembrane helix</keyword>
<reference evidence="2 3" key="1">
    <citation type="submission" date="2024-02" db="EMBL/GenBank/DDBJ databases">
        <authorList>
            <person name="Vignale AGUSTIN F."/>
            <person name="Sosa J E."/>
            <person name="Modenutti C."/>
        </authorList>
    </citation>
    <scope>NUCLEOTIDE SEQUENCE [LARGE SCALE GENOMIC DNA]</scope>
</reference>